<protein>
    <submittedName>
        <fullName evidence="1">Uncharacterized protein</fullName>
    </submittedName>
</protein>
<reference evidence="1" key="1">
    <citation type="submission" date="2023-06" db="EMBL/GenBank/DDBJ databases">
        <title>Genome-scale phylogeny and comparative genomics of the fungal order Sordariales.</title>
        <authorList>
            <consortium name="Lawrence Berkeley National Laboratory"/>
            <person name="Hensen N."/>
            <person name="Bonometti L."/>
            <person name="Westerberg I."/>
            <person name="Brannstrom I.O."/>
            <person name="Guillou S."/>
            <person name="Cros-Aarteil S."/>
            <person name="Calhoun S."/>
            <person name="Haridas S."/>
            <person name="Kuo A."/>
            <person name="Mondo S."/>
            <person name="Pangilinan J."/>
            <person name="Riley R."/>
            <person name="Labutti K."/>
            <person name="Andreopoulos B."/>
            <person name="Lipzen A."/>
            <person name="Chen C."/>
            <person name="Yanf M."/>
            <person name="Daum C."/>
            <person name="Ng V."/>
            <person name="Clum A."/>
            <person name="Steindorff A."/>
            <person name="Ohm R."/>
            <person name="Martin F."/>
            <person name="Silar P."/>
            <person name="Natvig D."/>
            <person name="Lalanne C."/>
            <person name="Gautier V."/>
            <person name="Ament-Velasquez S.L."/>
            <person name="Kruys A."/>
            <person name="Hutchinson M.I."/>
            <person name="Powell A.J."/>
            <person name="Barry K."/>
            <person name="Miller A.N."/>
            <person name="Grigoriev I.V."/>
            <person name="Debuchy R."/>
            <person name="Gladieux P."/>
            <person name="Thoren M.H."/>
            <person name="Johannesson H."/>
        </authorList>
    </citation>
    <scope>NUCLEOTIDE SEQUENCE</scope>
    <source>
        <strain evidence="1">CBS 540.89</strain>
    </source>
</reference>
<organism evidence="1 2">
    <name type="scientific">Apiosordaria backusii</name>
    <dbReference type="NCBI Taxonomy" id="314023"/>
    <lineage>
        <taxon>Eukaryota</taxon>
        <taxon>Fungi</taxon>
        <taxon>Dikarya</taxon>
        <taxon>Ascomycota</taxon>
        <taxon>Pezizomycotina</taxon>
        <taxon>Sordariomycetes</taxon>
        <taxon>Sordariomycetidae</taxon>
        <taxon>Sordariales</taxon>
        <taxon>Lasiosphaeriaceae</taxon>
        <taxon>Apiosordaria</taxon>
    </lineage>
</organism>
<proteinExistence type="predicted"/>
<comment type="caution">
    <text evidence="1">The sequence shown here is derived from an EMBL/GenBank/DDBJ whole genome shotgun (WGS) entry which is preliminary data.</text>
</comment>
<dbReference type="EMBL" id="JAUKTV010000011">
    <property type="protein sequence ID" value="KAK0723706.1"/>
    <property type="molecule type" value="Genomic_DNA"/>
</dbReference>
<name>A0AA40AXD5_9PEZI</name>
<dbReference type="AlphaFoldDB" id="A0AA40AXD5"/>
<sequence length="52" mass="6031">MSQVASSLKIGHHHHPWLKIEDDGRAEQHHFAEFLEALDNQKSPRLLKKGYV</sequence>
<evidence type="ECO:0000313" key="1">
    <source>
        <dbReference type="EMBL" id="KAK0723706.1"/>
    </source>
</evidence>
<keyword evidence="2" id="KW-1185">Reference proteome</keyword>
<accession>A0AA40AXD5</accession>
<gene>
    <name evidence="1" type="ORF">B0T21DRAFT_372265</name>
</gene>
<dbReference type="Proteomes" id="UP001172159">
    <property type="component" value="Unassembled WGS sequence"/>
</dbReference>
<evidence type="ECO:0000313" key="2">
    <source>
        <dbReference type="Proteomes" id="UP001172159"/>
    </source>
</evidence>